<dbReference type="RefSeq" id="XP_013260353.1">
    <property type="nucleotide sequence ID" value="XM_013404899.1"/>
</dbReference>
<name>A0A072PEV4_9EURO</name>
<feature type="compositionally biased region" description="Basic and acidic residues" evidence="3">
    <location>
        <begin position="447"/>
        <end position="456"/>
    </location>
</feature>
<dbReference type="Proteomes" id="UP000027920">
    <property type="component" value="Unassembled WGS sequence"/>
</dbReference>
<dbReference type="Pfam" id="PF10356">
    <property type="entry name" value="RRG7"/>
    <property type="match status" value="1"/>
</dbReference>
<feature type="compositionally biased region" description="Polar residues" evidence="3">
    <location>
        <begin position="347"/>
        <end position="356"/>
    </location>
</feature>
<feature type="compositionally biased region" description="Low complexity" evidence="3">
    <location>
        <begin position="477"/>
        <end position="495"/>
    </location>
</feature>
<protein>
    <recommendedName>
        <fullName evidence="6">Required for respiratory growth protein 7, mitochondrial</fullName>
    </recommendedName>
</protein>
<feature type="region of interest" description="Disordered" evidence="3">
    <location>
        <begin position="94"/>
        <end position="134"/>
    </location>
</feature>
<feature type="region of interest" description="Disordered" evidence="3">
    <location>
        <begin position="543"/>
        <end position="580"/>
    </location>
</feature>
<dbReference type="HOGENOM" id="CLU_529994_0_0_1"/>
<dbReference type="GeneID" id="25280606"/>
<dbReference type="EMBL" id="AMGV01000004">
    <property type="protein sequence ID" value="KEF57763.1"/>
    <property type="molecule type" value="Genomic_DNA"/>
</dbReference>
<organism evidence="4 5">
    <name type="scientific">Exophiala aquamarina CBS 119918</name>
    <dbReference type="NCBI Taxonomy" id="1182545"/>
    <lineage>
        <taxon>Eukaryota</taxon>
        <taxon>Fungi</taxon>
        <taxon>Dikarya</taxon>
        <taxon>Ascomycota</taxon>
        <taxon>Pezizomycotina</taxon>
        <taxon>Eurotiomycetes</taxon>
        <taxon>Chaetothyriomycetidae</taxon>
        <taxon>Chaetothyriales</taxon>
        <taxon>Herpotrichiellaceae</taxon>
        <taxon>Exophiala</taxon>
    </lineage>
</organism>
<feature type="compositionally biased region" description="Low complexity" evidence="3">
    <location>
        <begin position="417"/>
        <end position="434"/>
    </location>
</feature>
<comment type="subcellular location">
    <subcellularLocation>
        <location evidence="1">Mitochondrion</location>
    </subcellularLocation>
</comment>
<evidence type="ECO:0008006" key="6">
    <source>
        <dbReference type="Google" id="ProtNLM"/>
    </source>
</evidence>
<feature type="compositionally biased region" description="Pro residues" evidence="3">
    <location>
        <begin position="496"/>
        <end position="505"/>
    </location>
</feature>
<proteinExistence type="predicted"/>
<dbReference type="InterPro" id="IPR018828">
    <property type="entry name" value="RRG7"/>
</dbReference>
<evidence type="ECO:0000256" key="1">
    <source>
        <dbReference type="ARBA" id="ARBA00004173"/>
    </source>
</evidence>
<accession>A0A072PEV4</accession>
<feature type="region of interest" description="Disordered" evidence="3">
    <location>
        <begin position="307"/>
        <end position="357"/>
    </location>
</feature>
<feature type="region of interest" description="Disordered" evidence="3">
    <location>
        <begin position="399"/>
        <end position="458"/>
    </location>
</feature>
<comment type="caution">
    <text evidence="4">The sequence shown here is derived from an EMBL/GenBank/DDBJ whole genome shotgun (WGS) entry which is preliminary data.</text>
</comment>
<dbReference type="PANTHER" id="PTHR28133:SF1">
    <property type="entry name" value="REQUIRED FOR RESPIRATORY GROWTH PROTEIN 7, MITOCHONDRIAL"/>
    <property type="match status" value="1"/>
</dbReference>
<dbReference type="GO" id="GO:0005739">
    <property type="term" value="C:mitochondrion"/>
    <property type="evidence" value="ECO:0007669"/>
    <property type="project" value="UniProtKB-SubCell"/>
</dbReference>
<feature type="compositionally biased region" description="Low complexity" evidence="3">
    <location>
        <begin position="104"/>
        <end position="133"/>
    </location>
</feature>
<evidence type="ECO:0000256" key="2">
    <source>
        <dbReference type="ARBA" id="ARBA00023128"/>
    </source>
</evidence>
<dbReference type="OrthoDB" id="20734at2759"/>
<dbReference type="AlphaFoldDB" id="A0A072PEV4"/>
<feature type="compositionally biased region" description="Acidic residues" evidence="3">
    <location>
        <begin position="332"/>
        <end position="342"/>
    </location>
</feature>
<reference evidence="4 5" key="1">
    <citation type="submission" date="2013-03" db="EMBL/GenBank/DDBJ databases">
        <title>The Genome Sequence of Exophiala aquamarina CBS 119918.</title>
        <authorList>
            <consortium name="The Broad Institute Genomics Platform"/>
            <person name="Cuomo C."/>
            <person name="de Hoog S."/>
            <person name="Gorbushina A."/>
            <person name="Walker B."/>
            <person name="Young S.K."/>
            <person name="Zeng Q."/>
            <person name="Gargeya S."/>
            <person name="Fitzgerald M."/>
            <person name="Haas B."/>
            <person name="Abouelleil A."/>
            <person name="Allen A.W."/>
            <person name="Alvarado L."/>
            <person name="Arachchi H.M."/>
            <person name="Berlin A.M."/>
            <person name="Chapman S.B."/>
            <person name="Gainer-Dewar J."/>
            <person name="Goldberg J."/>
            <person name="Griggs A."/>
            <person name="Gujja S."/>
            <person name="Hansen M."/>
            <person name="Howarth C."/>
            <person name="Imamovic A."/>
            <person name="Ireland A."/>
            <person name="Larimer J."/>
            <person name="McCowan C."/>
            <person name="Murphy C."/>
            <person name="Pearson M."/>
            <person name="Poon T.W."/>
            <person name="Priest M."/>
            <person name="Roberts A."/>
            <person name="Saif S."/>
            <person name="Shea T."/>
            <person name="Sisk P."/>
            <person name="Sykes S."/>
            <person name="Wortman J."/>
            <person name="Nusbaum C."/>
            <person name="Birren B."/>
        </authorList>
    </citation>
    <scope>NUCLEOTIDE SEQUENCE [LARGE SCALE GENOMIC DNA]</scope>
    <source>
        <strain evidence="4 5">CBS 119918</strain>
    </source>
</reference>
<evidence type="ECO:0000256" key="3">
    <source>
        <dbReference type="SAM" id="MobiDB-lite"/>
    </source>
</evidence>
<gene>
    <name evidence="4" type="ORF">A1O9_05683</name>
</gene>
<sequence length="589" mass="63159">MRRIHGVYLRKDALINTRALGSARWPTSTIAMSLVRRCRPDCAQYRQIRSSSTLVRLLMPPPPSWTANREILTARFDSGRNPLHQWTSQSTCGRLRGNRVPSSTKAKTTTTTATMRQYSTTSSSPIPNDISSSACSSTQAIASPRSPLTIDPTAAHHDLTSFLTYAQRSGLSTSSTVYNGTLYEYLAQDTLRRYGFELHRVGGRGDRGVDLVGVWAIPKKKKRGGDEGADVATKRGREYAHTTCNGTGNDGGSSSHEMLRVLVQCKRLVGKGAKIGPNLIRELDGAVRGARLGFLFDSLAPRGHTTACGNTTSSTTTNATARGSAGNTAVDTDADTDADADANADTSISQDSSNYDGGNPAIGVLVGTRPATKGVIESLQRSNRGLVWIMLEEVAANVNSNWPAPRGGDGEAEIETEGATTATQTISSSSISQAGNEEAHQRRRQEKPKSNRHRDPTAYADQQINIETDLEHFQIVSPPSSSSASSGSSTTTGVPNPMPLPLPTPNPPLKGRIKQIIWNQAARNLGLEDIDVVKRYITLSPSSAPSNRARGRGRGRGASNGVYANKAETPPEEEEEEVVLSRAGRVILG</sequence>
<feature type="region of interest" description="Disordered" evidence="3">
    <location>
        <begin position="476"/>
        <end position="505"/>
    </location>
</feature>
<feature type="compositionally biased region" description="Low complexity" evidence="3">
    <location>
        <begin position="307"/>
        <end position="331"/>
    </location>
</feature>
<evidence type="ECO:0000313" key="5">
    <source>
        <dbReference type="Proteomes" id="UP000027920"/>
    </source>
</evidence>
<keyword evidence="5" id="KW-1185">Reference proteome</keyword>
<evidence type="ECO:0000313" key="4">
    <source>
        <dbReference type="EMBL" id="KEF57763.1"/>
    </source>
</evidence>
<dbReference type="VEuPathDB" id="FungiDB:A1O9_05683"/>
<dbReference type="PANTHER" id="PTHR28133">
    <property type="entry name" value="REQUIRED FOR RESPIRATORY GROWTH PROTEIN 7, MITOCHONDRIAL"/>
    <property type="match status" value="1"/>
</dbReference>
<keyword evidence="2" id="KW-0496">Mitochondrion</keyword>